<reference evidence="1" key="1">
    <citation type="submission" date="2017-05" db="UniProtKB">
        <authorList>
            <consortium name="EnsemblMetazoa"/>
        </authorList>
    </citation>
    <scope>IDENTIFICATION</scope>
</reference>
<dbReference type="EnsemblMetazoa" id="Aqu2.1.36753_001">
    <property type="protein sequence ID" value="Aqu2.1.36753_001"/>
    <property type="gene ID" value="Aqu2.1.36753"/>
</dbReference>
<evidence type="ECO:0000313" key="1">
    <source>
        <dbReference type="EnsemblMetazoa" id="Aqu2.1.36753_001"/>
    </source>
</evidence>
<protein>
    <submittedName>
        <fullName evidence="1">Uncharacterized protein</fullName>
    </submittedName>
</protein>
<organism evidence="1">
    <name type="scientific">Amphimedon queenslandica</name>
    <name type="common">Sponge</name>
    <dbReference type="NCBI Taxonomy" id="400682"/>
    <lineage>
        <taxon>Eukaryota</taxon>
        <taxon>Metazoa</taxon>
        <taxon>Porifera</taxon>
        <taxon>Demospongiae</taxon>
        <taxon>Heteroscleromorpha</taxon>
        <taxon>Haplosclerida</taxon>
        <taxon>Niphatidae</taxon>
        <taxon>Amphimedon</taxon>
    </lineage>
</organism>
<dbReference type="AlphaFoldDB" id="A0A1X7V9U0"/>
<name>A0A1X7V9U0_AMPQE</name>
<dbReference type="InParanoid" id="A0A1X7V9U0"/>
<proteinExistence type="predicted"/>
<accession>A0A1X7V9U0</accession>
<sequence>MKCAIEFTKQTLVTISVSCKT</sequence>